<sequence>MHFKRIWIVQVLYLSLLFVKAYTYEFKVTVPSSLVVTLGEPVVLPCSFSVGNAWQPEGMVITWQRGLEVVHSFYYNRDQLKRQSPHYAKRTHLYHSEMQKGNASLMLENITMDDVGEYVCSVSSQLGSEKKSFPLKVAAPYSEPVLQFSVRSGSVKLLLTAGGGFPAPTLHWLRDHEDLTNSTETDVTQDTLSGLYTVSSSLTLKGNSNATLTFILKNEDLVQEIRRNISLLSEYEEDTSNGSHGFQRQREFILLPILFTFFFLAILGLFLLFQSNRTKKIFLKTEKCICHGGTT</sequence>
<dbReference type="GO" id="GO:0071222">
    <property type="term" value="P:cellular response to lipopolysaccharide"/>
    <property type="evidence" value="ECO:0007669"/>
    <property type="project" value="TreeGrafter"/>
</dbReference>
<protein>
    <recommendedName>
        <fullName evidence="13">Ig-like domain-containing protein</fullName>
    </recommendedName>
</protein>
<dbReference type="GO" id="GO:0007166">
    <property type="term" value="P:cell surface receptor signaling pathway"/>
    <property type="evidence" value="ECO:0007669"/>
    <property type="project" value="TreeGrafter"/>
</dbReference>
<dbReference type="InterPro" id="IPR013783">
    <property type="entry name" value="Ig-like_fold"/>
</dbReference>
<evidence type="ECO:0000256" key="6">
    <source>
        <dbReference type="ARBA" id="ARBA00023136"/>
    </source>
</evidence>
<dbReference type="Proteomes" id="UP000823561">
    <property type="component" value="Chromosome 19"/>
</dbReference>
<keyword evidence="8" id="KW-0675">Receptor</keyword>
<dbReference type="SMART" id="SM00409">
    <property type="entry name" value="IG"/>
    <property type="match status" value="1"/>
</dbReference>
<evidence type="ECO:0000256" key="11">
    <source>
        <dbReference type="SAM" id="Phobius"/>
    </source>
</evidence>
<evidence type="ECO:0000259" key="13">
    <source>
        <dbReference type="PROSITE" id="PS50835"/>
    </source>
</evidence>
<organism evidence="14 15">
    <name type="scientific">Alosa alosa</name>
    <name type="common">allis shad</name>
    <dbReference type="NCBI Taxonomy" id="278164"/>
    <lineage>
        <taxon>Eukaryota</taxon>
        <taxon>Metazoa</taxon>
        <taxon>Chordata</taxon>
        <taxon>Craniata</taxon>
        <taxon>Vertebrata</taxon>
        <taxon>Euteleostomi</taxon>
        <taxon>Actinopterygii</taxon>
        <taxon>Neopterygii</taxon>
        <taxon>Teleostei</taxon>
        <taxon>Clupei</taxon>
        <taxon>Clupeiformes</taxon>
        <taxon>Clupeoidei</taxon>
        <taxon>Clupeidae</taxon>
        <taxon>Alosa</taxon>
    </lineage>
</organism>
<dbReference type="GO" id="GO:0042102">
    <property type="term" value="P:positive regulation of T cell proliferation"/>
    <property type="evidence" value="ECO:0007669"/>
    <property type="project" value="TreeGrafter"/>
</dbReference>
<keyword evidence="6 11" id="KW-0472">Membrane</keyword>
<evidence type="ECO:0000256" key="2">
    <source>
        <dbReference type="ARBA" id="ARBA00022475"/>
    </source>
</evidence>
<name>A0AAV6FS05_9TELE</name>
<keyword evidence="15" id="KW-1185">Reference proteome</keyword>
<dbReference type="EMBL" id="JADWDJ010000019">
    <property type="protein sequence ID" value="KAG5265638.1"/>
    <property type="molecule type" value="Genomic_DNA"/>
</dbReference>
<dbReference type="SUPFAM" id="SSF48726">
    <property type="entry name" value="Immunoglobulin"/>
    <property type="match status" value="2"/>
</dbReference>
<keyword evidence="3 11" id="KW-0812">Transmembrane</keyword>
<dbReference type="InterPro" id="IPR036179">
    <property type="entry name" value="Ig-like_dom_sf"/>
</dbReference>
<keyword evidence="7" id="KW-1015">Disulfide bond</keyword>
<evidence type="ECO:0000313" key="15">
    <source>
        <dbReference type="Proteomes" id="UP000823561"/>
    </source>
</evidence>
<evidence type="ECO:0000256" key="4">
    <source>
        <dbReference type="ARBA" id="ARBA00022729"/>
    </source>
</evidence>
<feature type="transmembrane region" description="Helical" evidence="11">
    <location>
        <begin position="252"/>
        <end position="273"/>
    </location>
</feature>
<evidence type="ECO:0000256" key="12">
    <source>
        <dbReference type="SAM" id="SignalP"/>
    </source>
</evidence>
<reference evidence="14" key="1">
    <citation type="submission" date="2020-10" db="EMBL/GenBank/DDBJ databases">
        <title>Chromosome-scale genome assembly of the Allis shad, Alosa alosa.</title>
        <authorList>
            <person name="Margot Z."/>
            <person name="Christophe K."/>
            <person name="Cabau C."/>
            <person name="Louis A."/>
            <person name="Berthelot C."/>
            <person name="Parey E."/>
            <person name="Roest Crollius H."/>
            <person name="Montfort J."/>
            <person name="Robinson-Rechavi M."/>
            <person name="Bucao C."/>
            <person name="Bouchez O."/>
            <person name="Gislard M."/>
            <person name="Lluch J."/>
            <person name="Milhes M."/>
            <person name="Lampietro C."/>
            <person name="Lopez Roques C."/>
            <person name="Donnadieu C."/>
            <person name="Braasch I."/>
            <person name="Desvignes T."/>
            <person name="Postlethwait J."/>
            <person name="Bobe J."/>
            <person name="Guiguen Y."/>
        </authorList>
    </citation>
    <scope>NUCLEOTIDE SEQUENCE</scope>
    <source>
        <strain evidence="14">M-15738</strain>
        <tissue evidence="14">Blood</tissue>
    </source>
</reference>
<gene>
    <name evidence="14" type="ORF">AALO_G00244690</name>
</gene>
<feature type="domain" description="Ig-like" evidence="13">
    <location>
        <begin position="25"/>
        <end position="138"/>
    </location>
</feature>
<evidence type="ECO:0000256" key="3">
    <source>
        <dbReference type="ARBA" id="ARBA00022692"/>
    </source>
</evidence>
<dbReference type="PANTHER" id="PTHR25466">
    <property type="entry name" value="T-LYMPHOCYTE ACTIVATION ANTIGEN"/>
    <property type="match status" value="1"/>
</dbReference>
<dbReference type="InterPro" id="IPR053896">
    <property type="entry name" value="BTN3A2-like_Ig-C"/>
</dbReference>
<dbReference type="Pfam" id="PF07686">
    <property type="entry name" value="V-set"/>
    <property type="match status" value="1"/>
</dbReference>
<dbReference type="GO" id="GO:0009897">
    <property type="term" value="C:external side of plasma membrane"/>
    <property type="evidence" value="ECO:0007669"/>
    <property type="project" value="TreeGrafter"/>
</dbReference>
<keyword evidence="4 12" id="KW-0732">Signal</keyword>
<evidence type="ECO:0000256" key="8">
    <source>
        <dbReference type="ARBA" id="ARBA00023170"/>
    </source>
</evidence>
<proteinExistence type="predicted"/>
<evidence type="ECO:0000256" key="9">
    <source>
        <dbReference type="ARBA" id="ARBA00023180"/>
    </source>
</evidence>
<comment type="caution">
    <text evidence="14">The sequence shown here is derived from an EMBL/GenBank/DDBJ whole genome shotgun (WGS) entry which is preliminary data.</text>
</comment>
<evidence type="ECO:0000256" key="10">
    <source>
        <dbReference type="ARBA" id="ARBA00023319"/>
    </source>
</evidence>
<dbReference type="InterPro" id="IPR051713">
    <property type="entry name" value="T-cell_Activation_Regulation"/>
</dbReference>
<evidence type="ECO:0000313" key="14">
    <source>
        <dbReference type="EMBL" id="KAG5265638.1"/>
    </source>
</evidence>
<dbReference type="GO" id="GO:0042130">
    <property type="term" value="P:negative regulation of T cell proliferation"/>
    <property type="evidence" value="ECO:0007669"/>
    <property type="project" value="TreeGrafter"/>
</dbReference>
<keyword evidence="5 11" id="KW-1133">Transmembrane helix</keyword>
<evidence type="ECO:0000256" key="5">
    <source>
        <dbReference type="ARBA" id="ARBA00022989"/>
    </source>
</evidence>
<dbReference type="InterPro" id="IPR013106">
    <property type="entry name" value="Ig_V-set"/>
</dbReference>
<comment type="subcellular location">
    <subcellularLocation>
        <location evidence="1">Cell membrane</location>
        <topology evidence="1">Single-pass type I membrane protein</topology>
    </subcellularLocation>
</comment>
<accession>A0AAV6FS05</accession>
<dbReference type="InterPro" id="IPR007110">
    <property type="entry name" value="Ig-like_dom"/>
</dbReference>
<dbReference type="GO" id="GO:0031295">
    <property type="term" value="P:T cell costimulation"/>
    <property type="evidence" value="ECO:0007669"/>
    <property type="project" value="TreeGrafter"/>
</dbReference>
<keyword evidence="9" id="KW-0325">Glycoprotein</keyword>
<dbReference type="AlphaFoldDB" id="A0AAV6FS05"/>
<feature type="signal peptide" evidence="12">
    <location>
        <begin position="1"/>
        <end position="23"/>
    </location>
</feature>
<dbReference type="GO" id="GO:0006955">
    <property type="term" value="P:immune response"/>
    <property type="evidence" value="ECO:0007669"/>
    <property type="project" value="TreeGrafter"/>
</dbReference>
<feature type="chain" id="PRO_5043473328" description="Ig-like domain-containing protein" evidence="12">
    <location>
        <begin position="24"/>
        <end position="295"/>
    </location>
</feature>
<dbReference type="Gene3D" id="2.60.40.10">
    <property type="entry name" value="Immunoglobulins"/>
    <property type="match status" value="2"/>
</dbReference>
<evidence type="ECO:0000256" key="1">
    <source>
        <dbReference type="ARBA" id="ARBA00004251"/>
    </source>
</evidence>
<dbReference type="InterPro" id="IPR003599">
    <property type="entry name" value="Ig_sub"/>
</dbReference>
<dbReference type="PROSITE" id="PS50835">
    <property type="entry name" value="IG_LIKE"/>
    <property type="match status" value="1"/>
</dbReference>
<dbReference type="FunFam" id="2.60.40.10:FF:000142">
    <property type="entry name" value="V-set domain-containing T-cell activation inhibitor 1"/>
    <property type="match status" value="1"/>
</dbReference>
<keyword evidence="2" id="KW-1003">Cell membrane</keyword>
<keyword evidence="10" id="KW-0393">Immunoglobulin domain</keyword>
<evidence type="ECO:0000256" key="7">
    <source>
        <dbReference type="ARBA" id="ARBA00023157"/>
    </source>
</evidence>
<dbReference type="PANTHER" id="PTHR25466:SF14">
    <property type="entry name" value="BUTYROPHILIN SUBFAMILY 2 MEMBER A2-LIKE-RELATED"/>
    <property type="match status" value="1"/>
</dbReference>
<dbReference type="Pfam" id="PF22705">
    <property type="entry name" value="C2-set_3"/>
    <property type="match status" value="1"/>
</dbReference>